<dbReference type="Gene3D" id="1.10.8.200">
    <property type="entry name" value="Replisome organizer (g39p helicase loader/inhibitor protein)"/>
    <property type="match status" value="1"/>
</dbReference>
<sequence length="135" mass="15481">MNHAETTNFLSEMQGCFPRISVRDVTIETWKEILDNVPYDLCHKAYIKYLKSGESREPKPGDILSLARTMYKAIDVNPVECDICRGRGVLFIVEPDGHECVGRCSCQNGKLYPHFPMVKLGFHRHTELGRIEVIR</sequence>
<organism evidence="1 2">
    <name type="scientific">Acetobacterium malicum</name>
    <dbReference type="NCBI Taxonomy" id="52692"/>
    <lineage>
        <taxon>Bacteria</taxon>
        <taxon>Bacillati</taxon>
        <taxon>Bacillota</taxon>
        <taxon>Clostridia</taxon>
        <taxon>Eubacteriales</taxon>
        <taxon>Eubacteriaceae</taxon>
        <taxon>Acetobacterium</taxon>
    </lineage>
</organism>
<evidence type="ECO:0000313" key="2">
    <source>
        <dbReference type="Proteomes" id="UP000622405"/>
    </source>
</evidence>
<comment type="caution">
    <text evidence="1">The sequence shown here is derived from an EMBL/GenBank/DDBJ whole genome shotgun (WGS) entry which is preliminary data.</text>
</comment>
<proteinExistence type="predicted"/>
<dbReference type="RefSeq" id="WP_186895547.1">
    <property type="nucleotide sequence ID" value="NZ_WJBE01000030.1"/>
</dbReference>
<reference evidence="1 2" key="1">
    <citation type="journal article" date="2020" name="mSystems">
        <title>Defining Genomic and Predicted Metabolic Features of the Acetobacterium Genus.</title>
        <authorList>
            <person name="Ross D.E."/>
            <person name="Marshall C.W."/>
            <person name="Gulliver D."/>
            <person name="May H.D."/>
            <person name="Norman R.S."/>
        </authorList>
    </citation>
    <scope>NUCLEOTIDE SEQUENCE [LARGE SCALE GENOMIC DNA]</scope>
    <source>
        <strain evidence="1 2">DSM 4132</strain>
    </source>
</reference>
<dbReference type="EMBL" id="WJBE01000030">
    <property type="protein sequence ID" value="MBC3901511.1"/>
    <property type="molecule type" value="Genomic_DNA"/>
</dbReference>
<gene>
    <name evidence="1" type="ORF">GH811_18085</name>
</gene>
<evidence type="ECO:0000313" key="1">
    <source>
        <dbReference type="EMBL" id="MBC3901511.1"/>
    </source>
</evidence>
<name>A0ABR6Z1X5_9FIRM</name>
<accession>A0ABR6Z1X5</accession>
<protein>
    <submittedName>
        <fullName evidence="1">Uncharacterized protein</fullName>
    </submittedName>
</protein>
<keyword evidence="2" id="KW-1185">Reference proteome</keyword>
<dbReference type="Proteomes" id="UP000622405">
    <property type="component" value="Unassembled WGS sequence"/>
</dbReference>